<evidence type="ECO:0000313" key="1">
    <source>
        <dbReference type="EMBL" id="TWJ08767.1"/>
    </source>
</evidence>
<evidence type="ECO:0000313" key="2">
    <source>
        <dbReference type="Proteomes" id="UP000320547"/>
    </source>
</evidence>
<name>A0A562UT44_9SPHN</name>
<dbReference type="Proteomes" id="UP000320547">
    <property type="component" value="Unassembled WGS sequence"/>
</dbReference>
<dbReference type="AlphaFoldDB" id="A0A562UT44"/>
<organism evidence="1 2">
    <name type="scientific">Altererythrobacter ishigakiensis</name>
    <dbReference type="NCBI Taxonomy" id="476157"/>
    <lineage>
        <taxon>Bacteria</taxon>
        <taxon>Pseudomonadati</taxon>
        <taxon>Pseudomonadota</taxon>
        <taxon>Alphaproteobacteria</taxon>
        <taxon>Sphingomonadales</taxon>
        <taxon>Erythrobacteraceae</taxon>
        <taxon>Altererythrobacter</taxon>
    </lineage>
</organism>
<comment type="caution">
    <text evidence="1">The sequence shown here is derived from an EMBL/GenBank/DDBJ whole genome shotgun (WGS) entry which is preliminary data.</text>
</comment>
<dbReference type="STRING" id="476157.GCA_001663155_00360"/>
<protein>
    <submittedName>
        <fullName evidence="1">Uncharacterized protein</fullName>
    </submittedName>
</protein>
<dbReference type="EMBL" id="VLLK01000001">
    <property type="protein sequence ID" value="TWJ08767.1"/>
    <property type="molecule type" value="Genomic_DNA"/>
</dbReference>
<gene>
    <name evidence="1" type="ORF">JN10_0383</name>
</gene>
<proteinExistence type="predicted"/>
<keyword evidence="2" id="KW-1185">Reference proteome</keyword>
<sequence length="113" mass="12841">MAWSPVQLRAYARLELLMNQLASESFGIGDIVRTATRIEQLVGEVEKLWPHLPGNRDSLADATERMLMRMGLVRRAFASPSPLPHQWDLRQLLDHDLDELVSGMFNYHQGVGT</sequence>
<accession>A0A562UT44</accession>
<reference evidence="1 2" key="1">
    <citation type="submission" date="2019-07" db="EMBL/GenBank/DDBJ databases">
        <title>Genomic Encyclopedia of Archaeal and Bacterial Type Strains, Phase II (KMG-II): from individual species to whole genera.</title>
        <authorList>
            <person name="Goeker M."/>
        </authorList>
    </citation>
    <scope>NUCLEOTIDE SEQUENCE [LARGE SCALE GENOMIC DNA]</scope>
    <source>
        <strain evidence="1 2">ATCC BAA-2084</strain>
    </source>
</reference>